<comment type="caution">
    <text evidence="1">The sequence shown here is derived from an EMBL/GenBank/DDBJ whole genome shotgun (WGS) entry which is preliminary data.</text>
</comment>
<evidence type="ECO:0000313" key="1">
    <source>
        <dbReference type="EMBL" id="NIH98040.1"/>
    </source>
</evidence>
<keyword evidence="2" id="KW-1185">Reference proteome</keyword>
<protein>
    <recommendedName>
        <fullName evidence="3">Minor tail protein</fullName>
    </recommendedName>
</protein>
<proteinExistence type="predicted"/>
<dbReference type="Proteomes" id="UP000547444">
    <property type="component" value="Unassembled WGS sequence"/>
</dbReference>
<gene>
    <name evidence="1" type="ORF">FHU31_005046</name>
</gene>
<accession>A0A7X5U478</accession>
<name>A0A7X5U478_9MYCO</name>
<dbReference type="AlphaFoldDB" id="A0A7X5U478"/>
<organism evidence="1 2">
    <name type="scientific">Mycolicibacterium fluoranthenivorans</name>
    <dbReference type="NCBI Taxonomy" id="258505"/>
    <lineage>
        <taxon>Bacteria</taxon>
        <taxon>Bacillati</taxon>
        <taxon>Actinomycetota</taxon>
        <taxon>Actinomycetes</taxon>
        <taxon>Mycobacteriales</taxon>
        <taxon>Mycobacteriaceae</taxon>
        <taxon>Mycolicibacterium</taxon>
    </lineage>
</organism>
<evidence type="ECO:0008006" key="3">
    <source>
        <dbReference type="Google" id="ProtNLM"/>
    </source>
</evidence>
<reference evidence="1 2" key="1">
    <citation type="submission" date="2020-03" db="EMBL/GenBank/DDBJ databases">
        <title>Sequencing the genomes of 1000 actinobacteria strains.</title>
        <authorList>
            <person name="Klenk H.-P."/>
        </authorList>
    </citation>
    <scope>NUCLEOTIDE SEQUENCE [LARGE SCALE GENOMIC DNA]</scope>
    <source>
        <strain evidence="1 2">DSM 44556</strain>
    </source>
</reference>
<dbReference type="EMBL" id="JAANOW010000003">
    <property type="protein sequence ID" value="NIH98040.1"/>
    <property type="molecule type" value="Genomic_DNA"/>
</dbReference>
<evidence type="ECO:0000313" key="2">
    <source>
        <dbReference type="Proteomes" id="UP000547444"/>
    </source>
</evidence>
<sequence length="562" mass="58822">MAVPMFWVPYLKWDAFVADAPAELGGDVDTDPEEKGIHGGVEITAKLSKGDIRAIRGFTEPKTRLYSLAKQDARLDDGLLKLTAAQEEFGLLAKCSILDLPDDVDIVYTFRPHHVTYNGAAQDLPTITVKAPVVPDDWDVAVSGPFTQNLADMEWLNESTAAKGGFIIRQVPDDVTLVGPNSVQFWANGSPLGDPIPLVLSGGSGPTSTDGLPEGTANKYFTDSRVDARITAAQLVAKAAASTSGFGFVDNDPALAANSGTKLATQQAVRAFVAAKIAELIGAAPASLDTWTELVAAIQADQGAISGIMTTLGTKATPADITAATDALVGGATSAGNTLKKLEDLITALSASVGGAPPMKFNTTTSAWPSRPSVSFPVFWVGGDAPVDRPPGYQPSDVWFPATGDDIDLGVVLEALQGISAAANTVPYFDAINHAASLAFKIAFSATPTDTAIVSEKCVKNYVDRMPNQTKTGDYNVVGTDKGTMIEHNNSTPATFTVTNDFEEGNVVAFRQKGTGTLTIAAGAGLTKDGAGGKFRTAGQFSECSIHFDTPTHFYVTGDLIV</sequence>
<dbReference type="RefSeq" id="WP_167163395.1">
    <property type="nucleotide sequence ID" value="NZ_JAANOW010000003.1"/>
</dbReference>